<keyword evidence="7 20" id="KW-0436">Ligase</keyword>
<evidence type="ECO:0000256" key="13">
    <source>
        <dbReference type="ARBA" id="ARBA00049382"/>
    </source>
</evidence>
<dbReference type="GO" id="GO:0006094">
    <property type="term" value="P:gluconeogenesis"/>
    <property type="evidence" value="ECO:0007669"/>
    <property type="project" value="UniProtKB-KW"/>
</dbReference>
<dbReference type="PROSITE" id="PS00867">
    <property type="entry name" value="CPSASE_2"/>
    <property type="match status" value="1"/>
</dbReference>
<dbReference type="FunFam" id="3.30.1490.20:FF:000003">
    <property type="entry name" value="acetyl-CoA carboxylase isoform X1"/>
    <property type="match status" value="1"/>
</dbReference>
<evidence type="ECO:0000256" key="17">
    <source>
        <dbReference type="PROSITE-ProRule" id="PRU00409"/>
    </source>
</evidence>
<dbReference type="InterPro" id="IPR011764">
    <property type="entry name" value="Biotin_carboxylation_dom"/>
</dbReference>
<evidence type="ECO:0000256" key="3">
    <source>
        <dbReference type="ARBA" id="ARBA00002380"/>
    </source>
</evidence>
<dbReference type="NCBIfam" id="NF006406">
    <property type="entry name" value="PRK08654.1"/>
    <property type="match status" value="1"/>
</dbReference>
<evidence type="ECO:0000256" key="6">
    <source>
        <dbReference type="ARBA" id="ARBA00022432"/>
    </source>
</evidence>
<comment type="pathway">
    <text evidence="4">Carbohydrate biosynthesis; gluconeogenesis.</text>
</comment>
<dbReference type="InterPro" id="IPR005482">
    <property type="entry name" value="Biotin_COase_C"/>
</dbReference>
<dbReference type="GO" id="GO:0005524">
    <property type="term" value="F:ATP binding"/>
    <property type="evidence" value="ECO:0007669"/>
    <property type="project" value="UniProtKB-UniRule"/>
</dbReference>
<dbReference type="InterPro" id="IPR005479">
    <property type="entry name" value="CPAse_ATP-bd"/>
</dbReference>
<evidence type="ECO:0000256" key="9">
    <source>
        <dbReference type="ARBA" id="ARBA00022840"/>
    </source>
</evidence>
<name>A0AA96ZU10_9EURY</name>
<dbReference type="GO" id="GO:0046872">
    <property type="term" value="F:metal ion binding"/>
    <property type="evidence" value="ECO:0007669"/>
    <property type="project" value="InterPro"/>
</dbReference>
<comment type="cofactor">
    <cofactor evidence="2">
        <name>Co(2+)</name>
        <dbReference type="ChEBI" id="CHEBI:48828"/>
    </cofactor>
</comment>
<keyword evidence="6" id="KW-0312">Gluconeogenesis</keyword>
<evidence type="ECO:0000256" key="11">
    <source>
        <dbReference type="ARBA" id="ARBA00023267"/>
    </source>
</evidence>
<dbReference type="InterPro" id="IPR050856">
    <property type="entry name" value="Biotin_carboxylase_complex"/>
</dbReference>
<gene>
    <name evidence="20" type="primary">accC</name>
    <name evidence="20" type="ORF">MsAc7_07360</name>
</gene>
<comment type="catalytic activity">
    <reaction evidence="13">
        <text>hydrogencarbonate + pyruvate + ATP = oxaloacetate + ADP + phosphate + H(+)</text>
        <dbReference type="Rhea" id="RHEA:20844"/>
        <dbReference type="ChEBI" id="CHEBI:15361"/>
        <dbReference type="ChEBI" id="CHEBI:15378"/>
        <dbReference type="ChEBI" id="CHEBI:16452"/>
        <dbReference type="ChEBI" id="CHEBI:17544"/>
        <dbReference type="ChEBI" id="CHEBI:30616"/>
        <dbReference type="ChEBI" id="CHEBI:43474"/>
        <dbReference type="ChEBI" id="CHEBI:456216"/>
        <dbReference type="EC" id="6.4.1.1"/>
    </reaction>
</comment>
<dbReference type="AlphaFoldDB" id="A0AA96ZU10"/>
<dbReference type="FunFam" id="3.30.470.20:FF:000028">
    <property type="entry name" value="Methylcrotonoyl-CoA carboxylase subunit alpha, mitochondrial"/>
    <property type="match status" value="1"/>
</dbReference>
<dbReference type="PROSITE" id="PS00866">
    <property type="entry name" value="CPSASE_1"/>
    <property type="match status" value="1"/>
</dbReference>
<dbReference type="Pfam" id="PF02785">
    <property type="entry name" value="Biotin_carb_C"/>
    <property type="match status" value="1"/>
</dbReference>
<dbReference type="NCBIfam" id="TIGR00514">
    <property type="entry name" value="accC"/>
    <property type="match status" value="1"/>
</dbReference>
<organism evidence="20 21">
    <name type="scientific">Methanolapillus millepedarum</name>
    <dbReference type="NCBI Taxonomy" id="3028296"/>
    <lineage>
        <taxon>Archaea</taxon>
        <taxon>Methanobacteriati</taxon>
        <taxon>Methanobacteriota</taxon>
        <taxon>Stenosarchaea group</taxon>
        <taxon>Methanomicrobia</taxon>
        <taxon>Methanosarcinales</taxon>
        <taxon>Methanosarcinaceae</taxon>
        <taxon>Methanolapillus</taxon>
    </lineage>
</organism>
<reference evidence="20 21" key="1">
    <citation type="submission" date="2023-07" db="EMBL/GenBank/DDBJ databases">
        <title>Closed genoem sequence of Methanosarcinaceae archaeon Ac7.</title>
        <authorList>
            <person name="Poehlein A."/>
            <person name="Protasov E."/>
            <person name="Platt K."/>
            <person name="Reeh H."/>
            <person name="Daniel R."/>
            <person name="Brune A."/>
        </authorList>
    </citation>
    <scope>NUCLEOTIDE SEQUENCE [LARGE SCALE GENOMIC DNA]</scope>
    <source>
        <strain evidence="20 21">Ac7</strain>
    </source>
</reference>
<evidence type="ECO:0000256" key="4">
    <source>
        <dbReference type="ARBA" id="ARBA00004742"/>
    </source>
</evidence>
<evidence type="ECO:0000259" key="19">
    <source>
        <dbReference type="PROSITE" id="PS50979"/>
    </source>
</evidence>
<evidence type="ECO:0000256" key="10">
    <source>
        <dbReference type="ARBA" id="ARBA00022842"/>
    </source>
</evidence>
<dbReference type="SUPFAM" id="SSF52440">
    <property type="entry name" value="PreATP-grasp domain"/>
    <property type="match status" value="1"/>
</dbReference>
<keyword evidence="21" id="KW-1185">Reference proteome</keyword>
<dbReference type="RefSeq" id="WP_338103222.1">
    <property type="nucleotide sequence ID" value="NZ_CP131060.1"/>
</dbReference>
<dbReference type="Pfam" id="PF02786">
    <property type="entry name" value="CPSase_L_D2"/>
    <property type="match status" value="1"/>
</dbReference>
<protein>
    <recommendedName>
        <fullName evidence="15">Pyruvate carboxylase subunit A</fullName>
        <ecNumber evidence="5">6.4.1.1</ecNumber>
    </recommendedName>
    <alternativeName>
        <fullName evidence="16">Pyruvic carboxylase A</fullName>
    </alternativeName>
</protein>
<dbReference type="Proteomes" id="UP001303587">
    <property type="component" value="Chromosome"/>
</dbReference>
<dbReference type="InterPro" id="IPR011761">
    <property type="entry name" value="ATP-grasp"/>
</dbReference>
<keyword evidence="11" id="KW-0092">Biotin</keyword>
<dbReference type="GeneID" id="89229844"/>
<sequence length="504" mass="54928">MFQKILVANRGEIAIRVMRACRELDIKSGAIYSEADNKALFAMYADEASPVGPAPAGQSYLNAEKIIQIAKQTGCDAIHPGYGFLSENAKFAKRCEEEGIVFIGPSSKVIEKLGSKIESRKIAKKAGIPTVPGTEDAVTDVKEAIAIAKEIGYPVLIKASAGGGGIGMRVVNNEGEFKDALETTMKLAGSAFGDSAVFIEKYILNPRHIEIQILADKYGHIVYLGDRECSIQRRHQKLIEEAPSPIMTPELRKRMGEAAVAAAKAAGYENAGTVEFIYSNGNFYFLEVNTRLQVEHGITELVTGIDLVKQQILIAQGKPLDFKQEDVQIRGHAIECRLNAEDPLNDFAPSPGKIRRYRSSGGPGIRVDSGVHVGYTISPYYDSMISKLCAYGQTREEAIARMKRALYEYVVTGVTTNIPFHKAVMENPEFVKGNLSTKFIDNNNIVEAVRDIVIRDSAKGATLASALDNDEVVIAAISAAVSTYISNIAELDSGMKKSKKRNQK</sequence>
<dbReference type="EMBL" id="CP131060">
    <property type="protein sequence ID" value="WNY25190.1"/>
    <property type="molecule type" value="Genomic_DNA"/>
</dbReference>
<dbReference type="EC" id="6.4.1.1" evidence="5"/>
<feature type="domain" description="Biotin carboxylation" evidence="19">
    <location>
        <begin position="1"/>
        <end position="445"/>
    </location>
</feature>
<evidence type="ECO:0000256" key="12">
    <source>
        <dbReference type="ARBA" id="ARBA00023317"/>
    </source>
</evidence>
<dbReference type="PANTHER" id="PTHR18866">
    <property type="entry name" value="CARBOXYLASE:PYRUVATE/ACETYL-COA/PROPIONYL-COA CARBOXYLASE"/>
    <property type="match status" value="1"/>
</dbReference>
<dbReference type="InterPro" id="IPR011054">
    <property type="entry name" value="Rudment_hybrid_motif"/>
</dbReference>
<comment type="cofactor">
    <cofactor evidence="1">
        <name>Mn(2+)</name>
        <dbReference type="ChEBI" id="CHEBI:29035"/>
    </cofactor>
</comment>
<evidence type="ECO:0000313" key="21">
    <source>
        <dbReference type="Proteomes" id="UP001303587"/>
    </source>
</evidence>
<comment type="function">
    <text evidence="3">Pyruvate carboxylase catalyzes a 2-step reaction, involving the ATP-dependent carboxylation of the covalently attached biotin in the first step and the transfer of the carboxyl group to pyruvate in the second.</text>
</comment>
<proteinExistence type="predicted"/>
<dbReference type="Pfam" id="PF00289">
    <property type="entry name" value="Biotin_carb_N"/>
    <property type="match status" value="1"/>
</dbReference>
<dbReference type="GO" id="GO:0004736">
    <property type="term" value="F:pyruvate carboxylase activity"/>
    <property type="evidence" value="ECO:0007669"/>
    <property type="project" value="UniProtKB-EC"/>
</dbReference>
<evidence type="ECO:0000256" key="2">
    <source>
        <dbReference type="ARBA" id="ARBA00001941"/>
    </source>
</evidence>
<keyword evidence="12" id="KW-0670">Pyruvate</keyword>
<dbReference type="SMART" id="SM00878">
    <property type="entry name" value="Biotin_carb_C"/>
    <property type="match status" value="1"/>
</dbReference>
<dbReference type="PROSITE" id="PS50979">
    <property type="entry name" value="BC"/>
    <property type="match status" value="1"/>
</dbReference>
<feature type="domain" description="ATP-grasp" evidence="18">
    <location>
        <begin position="120"/>
        <end position="316"/>
    </location>
</feature>
<dbReference type="SUPFAM" id="SSF56059">
    <property type="entry name" value="Glutathione synthetase ATP-binding domain-like"/>
    <property type="match status" value="1"/>
</dbReference>
<evidence type="ECO:0000256" key="5">
    <source>
        <dbReference type="ARBA" id="ARBA00013057"/>
    </source>
</evidence>
<dbReference type="InterPro" id="IPR005481">
    <property type="entry name" value="BC-like_N"/>
</dbReference>
<evidence type="ECO:0000256" key="1">
    <source>
        <dbReference type="ARBA" id="ARBA00001936"/>
    </source>
</evidence>
<keyword evidence="8 17" id="KW-0547">Nucleotide-binding</keyword>
<dbReference type="NCBIfam" id="NF006367">
    <property type="entry name" value="PRK08591.1"/>
    <property type="match status" value="1"/>
</dbReference>
<keyword evidence="10" id="KW-0460">Magnesium</keyword>
<dbReference type="InterPro" id="IPR016185">
    <property type="entry name" value="PreATP-grasp_dom_sf"/>
</dbReference>
<evidence type="ECO:0000256" key="7">
    <source>
        <dbReference type="ARBA" id="ARBA00022598"/>
    </source>
</evidence>
<dbReference type="InterPro" id="IPR004549">
    <property type="entry name" value="Acetyl_CoA_COase_biotin_COase"/>
</dbReference>
<keyword evidence="9 17" id="KW-0067">ATP-binding</keyword>
<evidence type="ECO:0000259" key="18">
    <source>
        <dbReference type="PROSITE" id="PS50975"/>
    </source>
</evidence>
<dbReference type="SUPFAM" id="SSF51246">
    <property type="entry name" value="Rudiment single hybrid motif"/>
    <property type="match status" value="1"/>
</dbReference>
<dbReference type="Gene3D" id="3.30.470.20">
    <property type="entry name" value="ATP-grasp fold, B domain"/>
    <property type="match status" value="1"/>
</dbReference>
<dbReference type="FunFam" id="3.40.50.20:FF:000010">
    <property type="entry name" value="Propionyl-CoA carboxylase subunit alpha"/>
    <property type="match status" value="1"/>
</dbReference>
<dbReference type="PROSITE" id="PS50975">
    <property type="entry name" value="ATP_GRASP"/>
    <property type="match status" value="1"/>
</dbReference>
<evidence type="ECO:0000256" key="8">
    <source>
        <dbReference type="ARBA" id="ARBA00022741"/>
    </source>
</evidence>
<dbReference type="PANTHER" id="PTHR18866:SF33">
    <property type="entry name" value="METHYLCROTONOYL-COA CARBOXYLASE SUBUNIT ALPHA, MITOCHONDRIAL-RELATED"/>
    <property type="match status" value="1"/>
</dbReference>
<evidence type="ECO:0000313" key="20">
    <source>
        <dbReference type="EMBL" id="WNY25190.1"/>
    </source>
</evidence>
<accession>A0AA96ZU10</accession>
<evidence type="ECO:0000256" key="16">
    <source>
        <dbReference type="ARBA" id="ARBA00079226"/>
    </source>
</evidence>
<evidence type="ECO:0000256" key="15">
    <source>
        <dbReference type="ARBA" id="ARBA00073540"/>
    </source>
</evidence>
<comment type="subunit">
    <text evidence="14">Heterooctamer of four A and four B subunits.</text>
</comment>
<evidence type="ECO:0000256" key="14">
    <source>
        <dbReference type="ARBA" id="ARBA00064342"/>
    </source>
</evidence>